<comment type="caution">
    <text evidence="2">The sequence shown here is derived from an EMBL/GenBank/DDBJ whole genome shotgun (WGS) entry which is preliminary data.</text>
</comment>
<dbReference type="PANTHER" id="PTHR13387:SF9">
    <property type="entry name" value="PROTEIN HGH1 HOMOLOG"/>
    <property type="match status" value="1"/>
</dbReference>
<dbReference type="Gene3D" id="1.25.10.10">
    <property type="entry name" value="Leucine-rich Repeat Variant"/>
    <property type="match status" value="1"/>
</dbReference>
<protein>
    <recommendedName>
        <fullName evidence="1">Protein HGH1 N-terminal domain-containing protein</fullName>
    </recommendedName>
</protein>
<reference evidence="2" key="1">
    <citation type="submission" date="2017-08" db="EMBL/GenBank/DDBJ databases">
        <authorList>
            <person name="Polle J.E."/>
            <person name="Barry K."/>
            <person name="Cushman J."/>
            <person name="Schmutz J."/>
            <person name="Tran D."/>
            <person name="Hathwaick L.T."/>
            <person name="Yim W.C."/>
            <person name="Jenkins J."/>
            <person name="Mckie-Krisberg Z.M."/>
            <person name="Prochnik S."/>
            <person name="Lindquist E."/>
            <person name="Dockter R.B."/>
            <person name="Adam C."/>
            <person name="Molina H."/>
            <person name="Bunkerborg J."/>
            <person name="Jin E."/>
            <person name="Buchheim M."/>
            <person name="Magnuson J."/>
        </authorList>
    </citation>
    <scope>NUCLEOTIDE SEQUENCE</scope>
    <source>
        <strain evidence="2">CCAP 19/18</strain>
    </source>
</reference>
<dbReference type="PANTHER" id="PTHR13387">
    <property type="entry name" value="PROTEIN HGH1 HOMOLOG"/>
    <property type="match status" value="1"/>
</dbReference>
<dbReference type="EMBL" id="MU070069">
    <property type="protein sequence ID" value="KAF5830199.1"/>
    <property type="molecule type" value="Genomic_DNA"/>
</dbReference>
<dbReference type="SUPFAM" id="SSF48371">
    <property type="entry name" value="ARM repeat"/>
    <property type="match status" value="1"/>
</dbReference>
<feature type="domain" description="Protein HGH1 N-terminal" evidence="1">
    <location>
        <begin position="106"/>
        <end position="250"/>
    </location>
</feature>
<sequence length="273" mass="29690">MATELDELIGFLTDTRAPIRKHALDIVLGLTGSPEGLSHLRSKANPVVAALLRMVCSQDPKEATSTVSALTNCSQDPGLVDVMLKSNCVNRLMDYLKENTCTCSPRLLVMLLSNLSVTEQGSKEMLQLGQGKLEGLHVAVLLKRFVVSGVNWAPDVEDPYEHVSNILVNITRFKEGRVLLLQPGRGILQVLAAQLKAPSTLRKQGAAGAIRNCCMTSEADGTLEHVVEDLHVLECLLHPISGQEPREKDDLPCIVVLPCLFMALLCAFMVAML</sequence>
<evidence type="ECO:0000259" key="1">
    <source>
        <dbReference type="Pfam" id="PF04063"/>
    </source>
</evidence>
<dbReference type="Pfam" id="PF04063">
    <property type="entry name" value="DUF383"/>
    <property type="match status" value="1"/>
</dbReference>
<dbReference type="InterPro" id="IPR011989">
    <property type="entry name" value="ARM-like"/>
</dbReference>
<dbReference type="InterPro" id="IPR016024">
    <property type="entry name" value="ARM-type_fold"/>
</dbReference>
<dbReference type="Proteomes" id="UP000815325">
    <property type="component" value="Unassembled WGS sequence"/>
</dbReference>
<evidence type="ECO:0000313" key="2">
    <source>
        <dbReference type="EMBL" id="KAF5830199.1"/>
    </source>
</evidence>
<dbReference type="InterPro" id="IPR039717">
    <property type="entry name" value="Hgh1"/>
</dbReference>
<gene>
    <name evidence="2" type="ORF">DUNSADRAFT_14906</name>
</gene>
<evidence type="ECO:0000313" key="3">
    <source>
        <dbReference type="Proteomes" id="UP000815325"/>
    </source>
</evidence>
<name>A0ABQ7G6H6_DUNSA</name>
<organism evidence="2 3">
    <name type="scientific">Dunaliella salina</name>
    <name type="common">Green alga</name>
    <name type="synonym">Protococcus salinus</name>
    <dbReference type="NCBI Taxonomy" id="3046"/>
    <lineage>
        <taxon>Eukaryota</taxon>
        <taxon>Viridiplantae</taxon>
        <taxon>Chlorophyta</taxon>
        <taxon>core chlorophytes</taxon>
        <taxon>Chlorophyceae</taxon>
        <taxon>CS clade</taxon>
        <taxon>Chlamydomonadales</taxon>
        <taxon>Dunaliellaceae</taxon>
        <taxon>Dunaliella</taxon>
    </lineage>
</organism>
<proteinExistence type="predicted"/>
<accession>A0ABQ7G6H6</accession>
<keyword evidence="3" id="KW-1185">Reference proteome</keyword>
<dbReference type="InterPro" id="IPR007205">
    <property type="entry name" value="Protein_HGH1_N"/>
</dbReference>